<keyword evidence="1" id="KW-0732">Signal</keyword>
<evidence type="ECO:0000256" key="1">
    <source>
        <dbReference type="SAM" id="SignalP"/>
    </source>
</evidence>
<proteinExistence type="predicted"/>
<dbReference type="PANTHER" id="PTHR31897:SF6">
    <property type="entry name" value="DUF19 DOMAIN-CONTAINING PROTEIN"/>
    <property type="match status" value="1"/>
</dbReference>
<name>A0AAE8ZXS7_CAEBR</name>
<feature type="signal peptide" evidence="1">
    <location>
        <begin position="1"/>
        <end position="22"/>
    </location>
</feature>
<evidence type="ECO:0000313" key="3">
    <source>
        <dbReference type="EMBL" id="ULT86926.1"/>
    </source>
</evidence>
<gene>
    <name evidence="3" type="ORF">L3Y34_006575</name>
</gene>
<feature type="chain" id="PRO_5041946489" description="T20D4.11-like domain-containing protein" evidence="1">
    <location>
        <begin position="23"/>
        <end position="345"/>
    </location>
</feature>
<dbReference type="AlphaFoldDB" id="A0AAE8ZXS7"/>
<organism evidence="3 4">
    <name type="scientific">Caenorhabditis briggsae</name>
    <dbReference type="NCBI Taxonomy" id="6238"/>
    <lineage>
        <taxon>Eukaryota</taxon>
        <taxon>Metazoa</taxon>
        <taxon>Ecdysozoa</taxon>
        <taxon>Nematoda</taxon>
        <taxon>Chromadorea</taxon>
        <taxon>Rhabditida</taxon>
        <taxon>Rhabditina</taxon>
        <taxon>Rhabditomorpha</taxon>
        <taxon>Rhabditoidea</taxon>
        <taxon>Rhabditidae</taxon>
        <taxon>Peloderinae</taxon>
        <taxon>Caenorhabditis</taxon>
    </lineage>
</organism>
<dbReference type="InterPro" id="IPR002542">
    <property type="entry name" value="T20D4.11-like_dom"/>
</dbReference>
<accession>A0AAE8ZXS7</accession>
<dbReference type="EMBL" id="CP090895">
    <property type="protein sequence ID" value="ULT86926.1"/>
    <property type="molecule type" value="Genomic_DNA"/>
</dbReference>
<protein>
    <recommendedName>
        <fullName evidence="2">T20D4.11-like domain-containing protein</fullName>
    </recommendedName>
</protein>
<evidence type="ECO:0000259" key="2">
    <source>
        <dbReference type="Pfam" id="PF01579"/>
    </source>
</evidence>
<feature type="domain" description="T20D4.11-like" evidence="2">
    <location>
        <begin position="23"/>
        <end position="96"/>
    </location>
</feature>
<dbReference type="Proteomes" id="UP000827892">
    <property type="component" value="Chromosome V"/>
</dbReference>
<dbReference type="PANTHER" id="PTHR31897">
    <property type="entry name" value="PROTEIN CBG17011-RELATED"/>
    <property type="match status" value="1"/>
</dbReference>
<reference evidence="3 4" key="1">
    <citation type="submission" date="2022-02" db="EMBL/GenBank/DDBJ databases">
        <title>Chromosome-level reference genomes for two strains of Caenorhabditis briggsae: an improved platform for comparative genomics.</title>
        <authorList>
            <person name="Stevens L."/>
            <person name="Andersen E.C."/>
        </authorList>
    </citation>
    <scope>NUCLEOTIDE SEQUENCE [LARGE SCALE GENOMIC DNA]</scope>
    <source>
        <strain evidence="3">QX1410_ONT</strain>
        <tissue evidence="3">Whole-organism</tissue>
    </source>
</reference>
<evidence type="ECO:0000313" key="4">
    <source>
        <dbReference type="Proteomes" id="UP000827892"/>
    </source>
</evidence>
<sequence>MFSKILLLVSPIFVICSPSKNSTNGDIEPCLREFYQAAYDGVYNCTTQFDFFSKNSTPEVFKFAKSCFLEVAKPECSSSQYNLLSTKYDDFLKMITEEPKSVTSCESFYFKYNSMKCIPIMMDITHKVVPLAQKHLKVNDSRLVALVDSCDLVKENSTSEIFKSGKSCFLQIAEEECSVSQYNLLSTRYQDFLDVITKKPKNESDCENFHFKYNAIKCQPLMDDLGLKDAVLQKRHTKINDSRVLELIDLCDNALECISNCCQYPQHVQESNALYGKLYKLSNDDNWDCIDRVKKSSALNARTNFFGNHFPECDKNLVKDLCEDVFQTDEESENADLESSTVSIN</sequence>
<dbReference type="Pfam" id="PF01579">
    <property type="entry name" value="DUF19"/>
    <property type="match status" value="1"/>
</dbReference>